<comment type="caution">
    <text evidence="5">The sequence shown here is derived from an EMBL/GenBank/DDBJ whole genome shotgun (WGS) entry which is preliminary data.</text>
</comment>
<dbReference type="AlphaFoldDB" id="J9FP31"/>
<dbReference type="InterPro" id="IPR036188">
    <property type="entry name" value="FAD/NAD-bd_sf"/>
</dbReference>
<evidence type="ECO:0000256" key="3">
    <source>
        <dbReference type="ARBA" id="ARBA00022643"/>
    </source>
</evidence>
<feature type="non-terminal residue" evidence="5">
    <location>
        <position position="1"/>
    </location>
</feature>
<evidence type="ECO:0000256" key="2">
    <source>
        <dbReference type="ARBA" id="ARBA00022630"/>
    </source>
</evidence>
<dbReference type="Pfam" id="PF13450">
    <property type="entry name" value="NAD_binding_8"/>
    <property type="match status" value="1"/>
</dbReference>
<organism evidence="5">
    <name type="scientific">gut metagenome</name>
    <dbReference type="NCBI Taxonomy" id="749906"/>
    <lineage>
        <taxon>unclassified sequences</taxon>
        <taxon>metagenomes</taxon>
        <taxon>organismal metagenomes</taxon>
    </lineage>
</organism>
<proteinExistence type="predicted"/>
<evidence type="ECO:0000256" key="4">
    <source>
        <dbReference type="ARBA" id="ARBA00023002"/>
    </source>
</evidence>
<protein>
    <submittedName>
        <fullName evidence="5">Enoate reductase</fullName>
    </submittedName>
</protein>
<dbReference type="Gene3D" id="3.40.50.720">
    <property type="entry name" value="NAD(P)-binding Rossmann-like Domain"/>
    <property type="match status" value="1"/>
</dbReference>
<sequence length="91" mass="10048">LYPAPAEKKKKIAVVGAGPAGIVFATTAARRGHDVTVFEKDSSIGGKVRPGSVPAVKFDYKNYLEWLENQVEECEKLYFLKFSTIQQSQAQ</sequence>
<evidence type="ECO:0000313" key="5">
    <source>
        <dbReference type="EMBL" id="EJW91352.1"/>
    </source>
</evidence>
<dbReference type="SUPFAM" id="SSF51905">
    <property type="entry name" value="FAD/NAD(P)-binding domain"/>
    <property type="match status" value="1"/>
</dbReference>
<dbReference type="PANTHER" id="PTHR42917">
    <property type="entry name" value="2,4-DIENOYL-COA REDUCTASE"/>
    <property type="match status" value="1"/>
</dbReference>
<dbReference type="InterPro" id="IPR051793">
    <property type="entry name" value="NADH:flavin_oxidoreductase"/>
</dbReference>
<comment type="cofactor">
    <cofactor evidence="1">
        <name>FMN</name>
        <dbReference type="ChEBI" id="CHEBI:58210"/>
    </cofactor>
</comment>
<name>J9FP31_9ZZZZ</name>
<keyword evidence="3" id="KW-0288">FMN</keyword>
<dbReference type="GO" id="GO:0016491">
    <property type="term" value="F:oxidoreductase activity"/>
    <property type="evidence" value="ECO:0007669"/>
    <property type="project" value="UniProtKB-KW"/>
</dbReference>
<evidence type="ECO:0000256" key="1">
    <source>
        <dbReference type="ARBA" id="ARBA00001917"/>
    </source>
</evidence>
<dbReference type="PANTHER" id="PTHR42917:SF2">
    <property type="entry name" value="2,4-DIENOYL-COA REDUCTASE [(2E)-ENOYL-COA-PRODUCING]"/>
    <property type="match status" value="1"/>
</dbReference>
<keyword evidence="4" id="KW-0560">Oxidoreductase</keyword>
<keyword evidence="2" id="KW-0285">Flavoprotein</keyword>
<reference evidence="5" key="1">
    <citation type="journal article" date="2012" name="PLoS ONE">
        <title>Gene sets for utilization of primary and secondary nutrition supplies in the distal gut of endangered iberian lynx.</title>
        <authorList>
            <person name="Alcaide M."/>
            <person name="Messina E."/>
            <person name="Richter M."/>
            <person name="Bargiela R."/>
            <person name="Peplies J."/>
            <person name="Huws S.A."/>
            <person name="Newbold C.J."/>
            <person name="Golyshin P.N."/>
            <person name="Simon M.A."/>
            <person name="Lopez G."/>
            <person name="Yakimov M.M."/>
            <person name="Ferrer M."/>
        </authorList>
    </citation>
    <scope>NUCLEOTIDE SEQUENCE</scope>
</reference>
<dbReference type="PRINTS" id="PR00419">
    <property type="entry name" value="ADXRDTASE"/>
</dbReference>
<dbReference type="EMBL" id="AMCI01008240">
    <property type="protein sequence ID" value="EJW91352.1"/>
    <property type="molecule type" value="Genomic_DNA"/>
</dbReference>
<gene>
    <name evidence="5" type="ORF">EVA_20541</name>
</gene>
<accession>J9FP31</accession>